<dbReference type="Proteomes" id="UP000276133">
    <property type="component" value="Unassembled WGS sequence"/>
</dbReference>
<organism evidence="1 2">
    <name type="scientific">Brachionus plicatilis</name>
    <name type="common">Marine rotifer</name>
    <name type="synonym">Brachionus muelleri</name>
    <dbReference type="NCBI Taxonomy" id="10195"/>
    <lineage>
        <taxon>Eukaryota</taxon>
        <taxon>Metazoa</taxon>
        <taxon>Spiralia</taxon>
        <taxon>Gnathifera</taxon>
        <taxon>Rotifera</taxon>
        <taxon>Eurotatoria</taxon>
        <taxon>Monogononta</taxon>
        <taxon>Pseudotrocha</taxon>
        <taxon>Ploima</taxon>
        <taxon>Brachionidae</taxon>
        <taxon>Brachionus</taxon>
    </lineage>
</organism>
<protein>
    <submittedName>
        <fullName evidence="1">Uncharacterized protein</fullName>
    </submittedName>
</protein>
<evidence type="ECO:0000313" key="1">
    <source>
        <dbReference type="EMBL" id="RNA44580.1"/>
    </source>
</evidence>
<name>A0A3M7T9R7_BRAPC</name>
<comment type="caution">
    <text evidence="1">The sequence shown here is derived from an EMBL/GenBank/DDBJ whole genome shotgun (WGS) entry which is preliminary data.</text>
</comment>
<proteinExistence type="predicted"/>
<gene>
    <name evidence="1" type="ORF">BpHYR1_001333</name>
</gene>
<dbReference type="EMBL" id="REGN01000083">
    <property type="protein sequence ID" value="RNA44580.1"/>
    <property type="molecule type" value="Genomic_DNA"/>
</dbReference>
<reference evidence="1 2" key="1">
    <citation type="journal article" date="2018" name="Sci. Rep.">
        <title>Genomic signatures of local adaptation to the degree of environmental predictability in rotifers.</title>
        <authorList>
            <person name="Franch-Gras L."/>
            <person name="Hahn C."/>
            <person name="Garcia-Roger E.M."/>
            <person name="Carmona M.J."/>
            <person name="Serra M."/>
            <person name="Gomez A."/>
        </authorList>
    </citation>
    <scope>NUCLEOTIDE SEQUENCE [LARGE SCALE GENOMIC DNA]</scope>
    <source>
        <strain evidence="1">HYR1</strain>
    </source>
</reference>
<keyword evidence="2" id="KW-1185">Reference proteome</keyword>
<evidence type="ECO:0000313" key="2">
    <source>
        <dbReference type="Proteomes" id="UP000276133"/>
    </source>
</evidence>
<dbReference type="AlphaFoldDB" id="A0A3M7T9R7"/>
<sequence length="182" mass="21131">MAATSICVNRCGVEFKSVVRLSIGTMSHLEPVFVVSNLEDVSVGFEYVRSCTPLSFVPILDYFKTYYIGNDQKEPRIKLDYWNLNSRVKEDLPRTNNNVESWHSRLKYDVRQNLTVSKVFELFRQEQSYMESCLIDIFQAKKIKKINKSQVEKKGSLKCLVETYNKSTIELHIDGLANLLFE</sequence>
<dbReference type="OrthoDB" id="10029846at2759"/>
<accession>A0A3M7T9R7</accession>